<dbReference type="Proteomes" id="UP000265520">
    <property type="component" value="Unassembled WGS sequence"/>
</dbReference>
<evidence type="ECO:0000313" key="2">
    <source>
        <dbReference type="Proteomes" id="UP000265520"/>
    </source>
</evidence>
<reference evidence="1 2" key="1">
    <citation type="journal article" date="2018" name="Front. Plant Sci.">
        <title>Red Clover (Trifolium pratense) and Zigzag Clover (T. medium) - A Picture of Genomic Similarities and Differences.</title>
        <authorList>
            <person name="Dluhosova J."/>
            <person name="Istvanek J."/>
            <person name="Nedelnik J."/>
            <person name="Repkova J."/>
        </authorList>
    </citation>
    <scope>NUCLEOTIDE SEQUENCE [LARGE SCALE GENOMIC DNA]</scope>
    <source>
        <strain evidence="2">cv. 10/8</strain>
        <tissue evidence="1">Leaf</tissue>
    </source>
</reference>
<protein>
    <submittedName>
        <fullName evidence="1">Uncharacterized protein</fullName>
    </submittedName>
</protein>
<organism evidence="1 2">
    <name type="scientific">Trifolium medium</name>
    <dbReference type="NCBI Taxonomy" id="97028"/>
    <lineage>
        <taxon>Eukaryota</taxon>
        <taxon>Viridiplantae</taxon>
        <taxon>Streptophyta</taxon>
        <taxon>Embryophyta</taxon>
        <taxon>Tracheophyta</taxon>
        <taxon>Spermatophyta</taxon>
        <taxon>Magnoliopsida</taxon>
        <taxon>eudicotyledons</taxon>
        <taxon>Gunneridae</taxon>
        <taxon>Pentapetalae</taxon>
        <taxon>rosids</taxon>
        <taxon>fabids</taxon>
        <taxon>Fabales</taxon>
        <taxon>Fabaceae</taxon>
        <taxon>Papilionoideae</taxon>
        <taxon>50 kb inversion clade</taxon>
        <taxon>NPAAA clade</taxon>
        <taxon>Hologalegina</taxon>
        <taxon>IRL clade</taxon>
        <taxon>Trifolieae</taxon>
        <taxon>Trifolium</taxon>
    </lineage>
</organism>
<dbReference type="AlphaFoldDB" id="A0A392TF00"/>
<keyword evidence="2" id="KW-1185">Reference proteome</keyword>
<comment type="caution">
    <text evidence="1">The sequence shown here is derived from an EMBL/GenBank/DDBJ whole genome shotgun (WGS) entry which is preliminary data.</text>
</comment>
<dbReference type="EMBL" id="LXQA010566184">
    <property type="protein sequence ID" value="MCI59578.1"/>
    <property type="molecule type" value="Genomic_DNA"/>
</dbReference>
<name>A0A392TF00_9FABA</name>
<evidence type="ECO:0000313" key="1">
    <source>
        <dbReference type="EMBL" id="MCI59578.1"/>
    </source>
</evidence>
<sequence length="53" mass="5651">MRGKNKEVITGAAEKVSVALTVIGDEWVTGDESDRAESGSRALLSFPEVKMGK</sequence>
<accession>A0A392TF00</accession>
<proteinExistence type="predicted"/>